<comment type="caution">
    <text evidence="2">The sequence shown here is derived from an EMBL/GenBank/DDBJ whole genome shotgun (WGS) entry which is preliminary data.</text>
</comment>
<gene>
    <name evidence="2" type="ORF">H8E19_12925</name>
</gene>
<organism evidence="2 3">
    <name type="scientific">Candidatus Desulfacyla euxinica</name>
    <dbReference type="NCBI Taxonomy" id="2841693"/>
    <lineage>
        <taxon>Bacteria</taxon>
        <taxon>Deltaproteobacteria</taxon>
        <taxon>Candidatus Desulfacyla</taxon>
    </lineage>
</organism>
<reference evidence="2 3" key="1">
    <citation type="submission" date="2020-08" db="EMBL/GenBank/DDBJ databases">
        <title>Bridging the membrane lipid divide: bacteria of the FCB group superphylum have the potential to synthesize archaeal ether lipids.</title>
        <authorList>
            <person name="Villanueva L."/>
            <person name="Von Meijenfeldt F.A.B."/>
            <person name="Westbye A.B."/>
            <person name="Yadav S."/>
            <person name="Hopmans E.C."/>
            <person name="Dutilh B.E."/>
            <person name="Sinninghe Damste J.S."/>
        </authorList>
    </citation>
    <scope>NUCLEOTIDE SEQUENCE [LARGE SCALE GENOMIC DNA]</scope>
    <source>
        <strain evidence="2">NIOZ-UU27</strain>
    </source>
</reference>
<dbReference type="AlphaFoldDB" id="A0A8J6N139"/>
<evidence type="ECO:0000313" key="3">
    <source>
        <dbReference type="Proteomes" id="UP000650524"/>
    </source>
</evidence>
<dbReference type="Proteomes" id="UP000650524">
    <property type="component" value="Unassembled WGS sequence"/>
</dbReference>
<accession>A0A8J6N139</accession>
<feature type="region of interest" description="Disordered" evidence="1">
    <location>
        <begin position="1"/>
        <end position="72"/>
    </location>
</feature>
<proteinExistence type="predicted"/>
<feature type="compositionally biased region" description="Basic and acidic residues" evidence="1">
    <location>
        <begin position="36"/>
        <end position="50"/>
    </location>
</feature>
<sequence>MARRKKRKDRPHSQTAYQRGEDAFNPGFKGLGALKQKSEDIPQEPKKEGPPEPCPGSEGDDYFTEAMSGVTP</sequence>
<feature type="non-terminal residue" evidence="2">
    <location>
        <position position="72"/>
    </location>
</feature>
<evidence type="ECO:0000256" key="1">
    <source>
        <dbReference type="SAM" id="MobiDB-lite"/>
    </source>
</evidence>
<feature type="compositionally biased region" description="Basic residues" evidence="1">
    <location>
        <begin position="1"/>
        <end position="10"/>
    </location>
</feature>
<dbReference type="EMBL" id="JACNJD010000271">
    <property type="protein sequence ID" value="MBC8178301.1"/>
    <property type="molecule type" value="Genomic_DNA"/>
</dbReference>
<name>A0A8J6N139_9DELT</name>
<evidence type="ECO:0000313" key="2">
    <source>
        <dbReference type="EMBL" id="MBC8178301.1"/>
    </source>
</evidence>
<protein>
    <submittedName>
        <fullName evidence="2">Uncharacterized protein</fullName>
    </submittedName>
</protein>